<evidence type="ECO:0000313" key="1">
    <source>
        <dbReference type="EMBL" id="KAL0258462.1"/>
    </source>
</evidence>
<accession>A0ABR3CCU1</accession>
<proteinExistence type="predicted"/>
<dbReference type="EMBL" id="JAJVCZ030000006">
    <property type="protein sequence ID" value="KAL0258462.1"/>
    <property type="molecule type" value="Genomic_DNA"/>
</dbReference>
<name>A0ABR3CCU1_9PEZI</name>
<comment type="caution">
    <text evidence="1">The sequence shown here is derived from an EMBL/GenBank/DDBJ whole genome shotgun (WGS) entry which is preliminary data.</text>
</comment>
<sequence>MFGKRMDTWGGAVSLGPTKSTIVNAVTTLIPGRAPPGQTGQLFLWPGMSNGTGDLVQTTLEDYDSNAWCGATEGQWCIRASLFGGFGQLDGEASAISGDTKVRIEYNLMADGTTWEQLVSDADTGKNLTYFQHDSGPYMRGYGTGTECQSDCTGTIDEQKYLNTVITLADADTTFGSTVGSSQGAQYSELKQTEGGKVWTIDTITVPAMQ</sequence>
<dbReference type="RefSeq" id="XP_066631491.1">
    <property type="nucleotide sequence ID" value="XM_066777396.1"/>
</dbReference>
<dbReference type="Proteomes" id="UP001430584">
    <property type="component" value="Unassembled WGS sequence"/>
</dbReference>
<dbReference type="GeneID" id="92010040"/>
<protein>
    <submittedName>
        <fullName evidence="1">Uncharacterized protein</fullName>
    </submittedName>
</protein>
<keyword evidence="2" id="KW-1185">Reference proteome</keyword>
<gene>
    <name evidence="1" type="ORF">SLS55_005955</name>
</gene>
<evidence type="ECO:0000313" key="2">
    <source>
        <dbReference type="Proteomes" id="UP001430584"/>
    </source>
</evidence>
<reference evidence="1 2" key="1">
    <citation type="submission" date="2024-02" db="EMBL/GenBank/DDBJ databases">
        <title>De novo assembly and annotation of 12 fungi associated with fruit tree decline syndrome in Ontario, Canada.</title>
        <authorList>
            <person name="Sulman M."/>
            <person name="Ellouze W."/>
            <person name="Ilyukhin E."/>
        </authorList>
    </citation>
    <scope>NUCLEOTIDE SEQUENCE [LARGE SCALE GENOMIC DNA]</scope>
    <source>
        <strain evidence="1 2">FDS-637</strain>
    </source>
</reference>
<organism evidence="1 2">
    <name type="scientific">Diplodia seriata</name>
    <dbReference type="NCBI Taxonomy" id="420778"/>
    <lineage>
        <taxon>Eukaryota</taxon>
        <taxon>Fungi</taxon>
        <taxon>Dikarya</taxon>
        <taxon>Ascomycota</taxon>
        <taxon>Pezizomycotina</taxon>
        <taxon>Dothideomycetes</taxon>
        <taxon>Dothideomycetes incertae sedis</taxon>
        <taxon>Botryosphaeriales</taxon>
        <taxon>Botryosphaeriaceae</taxon>
        <taxon>Diplodia</taxon>
    </lineage>
</organism>